<dbReference type="EMBL" id="LBDA02000058">
    <property type="protein sequence ID" value="OIK24758.1"/>
    <property type="molecule type" value="Genomic_DNA"/>
</dbReference>
<name>A0A1J4PXD2_9ACTN</name>
<sequence length="72" mass="7674">MADKHSVLCVEEADDVVRELREALGKAGVVLPSLRIDLASIAREKPCPHVELGGCSVDVARRLARVVAGAVR</sequence>
<dbReference type="RefSeq" id="WP_046422251.1">
    <property type="nucleotide sequence ID" value="NZ_LBDA02000058.1"/>
</dbReference>
<evidence type="ECO:0000313" key="1">
    <source>
        <dbReference type="EMBL" id="OIK24758.1"/>
    </source>
</evidence>
<proteinExistence type="predicted"/>
<accession>A0A1J4PXD2</accession>
<comment type="caution">
    <text evidence="1">The sequence shown here is derived from an EMBL/GenBank/DDBJ whole genome shotgun (WGS) entry which is preliminary data.</text>
</comment>
<gene>
    <name evidence="1" type="ORF">VT52_025625</name>
</gene>
<dbReference type="Proteomes" id="UP000034838">
    <property type="component" value="Unassembled WGS sequence"/>
</dbReference>
<reference evidence="1" key="1">
    <citation type="submission" date="2016-10" db="EMBL/GenBank/DDBJ databases">
        <title>Genome sequence of Streptomyces malaysiense MUSC 136.</title>
        <authorList>
            <person name="Lee L.-H."/>
            <person name="Ser H.-L."/>
        </authorList>
    </citation>
    <scope>NUCLEOTIDE SEQUENCE [LARGE SCALE GENOMIC DNA]</scope>
    <source>
        <strain evidence="1">MUSC 136</strain>
    </source>
</reference>
<dbReference type="OrthoDB" id="4331723at2"/>
<evidence type="ECO:0000313" key="2">
    <source>
        <dbReference type="Proteomes" id="UP000034838"/>
    </source>
</evidence>
<keyword evidence="2" id="KW-1185">Reference proteome</keyword>
<protein>
    <submittedName>
        <fullName evidence="1">Uncharacterized protein</fullName>
    </submittedName>
</protein>
<organism evidence="1 2">
    <name type="scientific">Streptomyces malaysiense</name>
    <dbReference type="NCBI Taxonomy" id="1428626"/>
    <lineage>
        <taxon>Bacteria</taxon>
        <taxon>Bacillati</taxon>
        <taxon>Actinomycetota</taxon>
        <taxon>Actinomycetes</taxon>
        <taxon>Kitasatosporales</taxon>
        <taxon>Streptomycetaceae</taxon>
        <taxon>Streptomyces</taxon>
    </lineage>
</organism>
<dbReference type="AlphaFoldDB" id="A0A1J4PXD2"/>